<proteinExistence type="inferred from homology"/>
<feature type="transmembrane region" description="Helical" evidence="6">
    <location>
        <begin position="102"/>
        <end position="124"/>
    </location>
</feature>
<keyword evidence="4 6" id="KW-1133">Transmembrane helix</keyword>
<dbReference type="InterPro" id="IPR002781">
    <property type="entry name" value="TM_pro_TauE-like"/>
</dbReference>
<evidence type="ECO:0000313" key="7">
    <source>
        <dbReference type="EMBL" id="GAC81812.1"/>
    </source>
</evidence>
<evidence type="ECO:0000256" key="2">
    <source>
        <dbReference type="ARBA" id="ARBA00009142"/>
    </source>
</evidence>
<reference evidence="7 8" key="1">
    <citation type="submission" date="2013-02" db="EMBL/GenBank/DDBJ databases">
        <title>Whole genome shotgun sequence of Gordonia malaquae NBRC 108250.</title>
        <authorList>
            <person name="Yoshida I."/>
            <person name="Hosoyama A."/>
            <person name="Tsuchikane K."/>
            <person name="Ando Y."/>
            <person name="Baba S."/>
            <person name="Ohji S."/>
            <person name="Hamada M."/>
            <person name="Tamura T."/>
            <person name="Yamazoe A."/>
            <person name="Yamazaki S."/>
            <person name="Fujita N."/>
        </authorList>
    </citation>
    <scope>NUCLEOTIDE SEQUENCE [LARGE SCALE GENOMIC DNA]</scope>
    <source>
        <strain evidence="7 8">NBRC 108250</strain>
    </source>
</reference>
<accession>M3V090</accession>
<dbReference type="OrthoDB" id="3431260at2"/>
<keyword evidence="5 6" id="KW-0472">Membrane</keyword>
<protein>
    <recommendedName>
        <fullName evidence="6">Probable membrane transporter protein</fullName>
    </recommendedName>
</protein>
<dbReference type="EMBL" id="BAOP01000046">
    <property type="protein sequence ID" value="GAC81812.1"/>
    <property type="molecule type" value="Genomic_DNA"/>
</dbReference>
<comment type="similarity">
    <text evidence="2 6">Belongs to the 4-toluene sulfonate uptake permease (TSUP) (TC 2.A.102) family.</text>
</comment>
<dbReference type="PANTHER" id="PTHR43701">
    <property type="entry name" value="MEMBRANE TRANSPORTER PROTEIN MJ0441-RELATED"/>
    <property type="match status" value="1"/>
</dbReference>
<dbReference type="InterPro" id="IPR051598">
    <property type="entry name" value="TSUP/Inactive_protease-like"/>
</dbReference>
<feature type="transmembrane region" description="Helical" evidence="6">
    <location>
        <begin position="210"/>
        <end position="232"/>
    </location>
</feature>
<evidence type="ECO:0000256" key="6">
    <source>
        <dbReference type="RuleBase" id="RU363041"/>
    </source>
</evidence>
<evidence type="ECO:0000313" key="8">
    <source>
        <dbReference type="Proteomes" id="UP000035009"/>
    </source>
</evidence>
<feature type="transmembrane region" description="Helical" evidence="6">
    <location>
        <begin position="6"/>
        <end position="32"/>
    </location>
</feature>
<dbReference type="STRING" id="410332.SAMN04488550_2555"/>
<organism evidence="7 8">
    <name type="scientific">Gordonia malaquae NBRC 108250</name>
    <dbReference type="NCBI Taxonomy" id="1223542"/>
    <lineage>
        <taxon>Bacteria</taxon>
        <taxon>Bacillati</taxon>
        <taxon>Actinomycetota</taxon>
        <taxon>Actinomycetes</taxon>
        <taxon>Mycobacteriales</taxon>
        <taxon>Gordoniaceae</taxon>
        <taxon>Gordonia</taxon>
    </lineage>
</organism>
<feature type="transmembrane region" description="Helical" evidence="6">
    <location>
        <begin position="144"/>
        <end position="168"/>
    </location>
</feature>
<keyword evidence="3 6" id="KW-0812">Transmembrane</keyword>
<feature type="transmembrane region" description="Helical" evidence="6">
    <location>
        <begin position="70"/>
        <end position="95"/>
    </location>
</feature>
<feature type="transmembrane region" description="Helical" evidence="6">
    <location>
        <begin position="44"/>
        <end position="64"/>
    </location>
</feature>
<evidence type="ECO:0000256" key="3">
    <source>
        <dbReference type="ARBA" id="ARBA00022692"/>
    </source>
</evidence>
<evidence type="ECO:0000256" key="5">
    <source>
        <dbReference type="ARBA" id="ARBA00023136"/>
    </source>
</evidence>
<dbReference type="PANTHER" id="PTHR43701:SF2">
    <property type="entry name" value="MEMBRANE TRANSPORTER PROTEIN YJNA-RELATED"/>
    <property type="match status" value="1"/>
</dbReference>
<dbReference type="Proteomes" id="UP000035009">
    <property type="component" value="Unassembled WGS sequence"/>
</dbReference>
<dbReference type="AlphaFoldDB" id="M3V090"/>
<feature type="transmembrane region" description="Helical" evidence="6">
    <location>
        <begin position="244"/>
        <end position="263"/>
    </location>
</feature>
<gene>
    <name evidence="7" type="ORF">GM1_046_00050</name>
</gene>
<evidence type="ECO:0000256" key="4">
    <source>
        <dbReference type="ARBA" id="ARBA00022989"/>
    </source>
</evidence>
<keyword evidence="6" id="KW-1003">Cell membrane</keyword>
<dbReference type="GO" id="GO:0005886">
    <property type="term" value="C:plasma membrane"/>
    <property type="evidence" value="ECO:0007669"/>
    <property type="project" value="UniProtKB-SubCell"/>
</dbReference>
<evidence type="ECO:0000256" key="1">
    <source>
        <dbReference type="ARBA" id="ARBA00004141"/>
    </source>
</evidence>
<dbReference type="Pfam" id="PF01925">
    <property type="entry name" value="TauE"/>
    <property type="match status" value="1"/>
</dbReference>
<dbReference type="eggNOG" id="COG0730">
    <property type="taxonomic scope" value="Bacteria"/>
</dbReference>
<keyword evidence="8" id="KW-1185">Reference proteome</keyword>
<dbReference type="RefSeq" id="WP_008381869.1">
    <property type="nucleotide sequence ID" value="NZ_BAOP01000046.1"/>
</dbReference>
<comment type="subcellular location">
    <subcellularLocation>
        <location evidence="6">Cell membrane</location>
        <topology evidence="6">Multi-pass membrane protein</topology>
    </subcellularLocation>
    <subcellularLocation>
        <location evidence="1">Membrane</location>
        <topology evidence="1">Multi-pass membrane protein</topology>
    </subcellularLocation>
</comment>
<name>M3V090_GORML</name>
<sequence length="264" mass="26123">MTTVALLIIGATVGVTTVLFGFGGGFVTVPVITIVDASFGGDAIRIATATSALVMLVNAAVATASTNRRVLAGLGGRAGLFGLLALGGAAGAWAGRLAPDSLITWGFVAYVAATVLDLVVRPGFVRTPRASTLGGTGTDGMSTWTGIPIGTVAAFLGVGGSVMTVPLLRRAGSTMSDAAALANPLTLAIVVPALVVSLSERSVATPAPGLVGSVDVGAAAALLAASIPVVVVLRRRPPRIPDRLHAMVYIALLVAAGGVVATVH</sequence>
<comment type="caution">
    <text evidence="7">The sequence shown here is derived from an EMBL/GenBank/DDBJ whole genome shotgun (WGS) entry which is preliminary data.</text>
</comment>